<dbReference type="Gene3D" id="3.40.50.720">
    <property type="entry name" value="NAD(P)-binding Rossmann-like Domain"/>
    <property type="match status" value="1"/>
</dbReference>
<dbReference type="SUPFAM" id="SSF51735">
    <property type="entry name" value="NAD(P)-binding Rossmann-fold domains"/>
    <property type="match status" value="1"/>
</dbReference>
<dbReference type="PATRIC" id="fig|1324957.4.peg.3197"/>
<dbReference type="GO" id="GO:0005886">
    <property type="term" value="C:plasma membrane"/>
    <property type="evidence" value="ECO:0007669"/>
    <property type="project" value="TreeGrafter"/>
</dbReference>
<dbReference type="NCBIfam" id="TIGR01915">
    <property type="entry name" value="npdG"/>
    <property type="match status" value="1"/>
</dbReference>
<keyword evidence="1" id="KW-0560">Oxidoreductase</keyword>
<dbReference type="EMBL" id="ASGZ01000064">
    <property type="protein sequence ID" value="ESP86988.1"/>
    <property type="molecule type" value="Genomic_DNA"/>
</dbReference>
<dbReference type="PANTHER" id="PTHR14239:SF0">
    <property type="entry name" value="F420-DEPENDENT NADP REDUCTASE"/>
    <property type="match status" value="1"/>
</dbReference>
<dbReference type="GO" id="GO:0016651">
    <property type="term" value="F:oxidoreductase activity, acting on NAD(P)H"/>
    <property type="evidence" value="ECO:0007669"/>
    <property type="project" value="InterPro"/>
</dbReference>
<dbReference type="InterPro" id="IPR036291">
    <property type="entry name" value="NAD(P)-bd_dom_sf"/>
</dbReference>
<gene>
    <name evidence="3" type="ORF">K933_15752</name>
</gene>
<dbReference type="GO" id="GO:0050661">
    <property type="term" value="F:NADP binding"/>
    <property type="evidence" value="ECO:0007669"/>
    <property type="project" value="InterPro"/>
</dbReference>
<keyword evidence="4" id="KW-1185">Reference proteome</keyword>
<dbReference type="InterPro" id="IPR051267">
    <property type="entry name" value="STEAP_metalloreductase"/>
</dbReference>
<comment type="caution">
    <text evidence="3">The sequence shown here is derived from an EMBL/GenBank/DDBJ whole genome shotgun (WGS) entry which is preliminary data.</text>
</comment>
<dbReference type="Proteomes" id="UP000017840">
    <property type="component" value="Unassembled WGS sequence"/>
</dbReference>
<evidence type="ECO:0000313" key="4">
    <source>
        <dbReference type="Proteomes" id="UP000017840"/>
    </source>
</evidence>
<feature type="domain" description="Pyrroline-5-carboxylate reductase catalytic N-terminal" evidence="2">
    <location>
        <begin position="3"/>
        <end position="105"/>
    </location>
</feature>
<sequence length="222" mass="22630">MQIALVGGTGDIGEGLTLRFGRDTDHELVVGSRTAEKAADAAAAYEETLADRGIDRSIEGADNETAVEGADVVILSVPPYHAEDTVDSVGDAVGDDAVLVSPAVGMQGDGDGLHYHPPSAGSVAALVADAAPEGVPVVAAFTNLSADRLTDLDEEFDLDTPLVGDDDDAKARVADLAEGVEGLGAVDAGPLANAAEVESLTPLVINVARYTDDLEHVGVKFV</sequence>
<evidence type="ECO:0000313" key="3">
    <source>
        <dbReference type="EMBL" id="ESP86988.1"/>
    </source>
</evidence>
<dbReference type="PANTHER" id="PTHR14239">
    <property type="entry name" value="DUDULIN-RELATED"/>
    <property type="match status" value="1"/>
</dbReference>
<dbReference type="GO" id="GO:0008823">
    <property type="term" value="F:cupric reductase (NADH) activity"/>
    <property type="evidence" value="ECO:0007669"/>
    <property type="project" value="TreeGrafter"/>
</dbReference>
<evidence type="ECO:0000259" key="2">
    <source>
        <dbReference type="Pfam" id="PF03807"/>
    </source>
</evidence>
<evidence type="ECO:0000256" key="1">
    <source>
        <dbReference type="ARBA" id="ARBA00023002"/>
    </source>
</evidence>
<dbReference type="OrthoDB" id="8635at2157"/>
<dbReference type="AlphaFoldDB" id="V4HAB1"/>
<dbReference type="Pfam" id="PF03807">
    <property type="entry name" value="F420_oxidored"/>
    <property type="match status" value="1"/>
</dbReference>
<dbReference type="GO" id="GO:0052851">
    <property type="term" value="F:ferric-chelate reductase (NADPH) activity"/>
    <property type="evidence" value="ECO:0007669"/>
    <property type="project" value="TreeGrafter"/>
</dbReference>
<accession>V4HAB1</accession>
<organism evidence="3 4">
    <name type="scientific">Candidatus Halobonum tyrrellensis G22</name>
    <dbReference type="NCBI Taxonomy" id="1324957"/>
    <lineage>
        <taxon>Archaea</taxon>
        <taxon>Methanobacteriati</taxon>
        <taxon>Methanobacteriota</taxon>
        <taxon>Stenosarchaea group</taxon>
        <taxon>Halobacteria</taxon>
        <taxon>Halobacteriales</taxon>
        <taxon>Haloferacaceae</taxon>
        <taxon>Candidatus Halobonum</taxon>
    </lineage>
</organism>
<dbReference type="GO" id="GO:0015677">
    <property type="term" value="P:copper ion import"/>
    <property type="evidence" value="ECO:0007669"/>
    <property type="project" value="TreeGrafter"/>
</dbReference>
<dbReference type="GO" id="GO:0070967">
    <property type="term" value="F:coenzyme F420 binding"/>
    <property type="evidence" value="ECO:0007669"/>
    <property type="project" value="InterPro"/>
</dbReference>
<dbReference type="GO" id="GO:0006740">
    <property type="term" value="P:NADPH regeneration"/>
    <property type="evidence" value="ECO:0007669"/>
    <property type="project" value="InterPro"/>
</dbReference>
<dbReference type="STRING" id="1324957.K933_15752"/>
<dbReference type="RefSeq" id="WP_023395721.1">
    <property type="nucleotide sequence ID" value="NZ_ASGZ01000064.1"/>
</dbReference>
<dbReference type="InterPro" id="IPR010185">
    <property type="entry name" value="NpdG"/>
</dbReference>
<dbReference type="eggNOG" id="arCOG00457">
    <property type="taxonomic scope" value="Archaea"/>
</dbReference>
<name>V4HAB1_9EURY</name>
<proteinExistence type="predicted"/>
<dbReference type="InterPro" id="IPR028939">
    <property type="entry name" value="P5C_Rdtase_cat_N"/>
</dbReference>
<reference evidence="3 4" key="1">
    <citation type="journal article" date="2013" name="Genome Announc.">
        <title>Draft Genome Sequence of 'Candidatus Halobonum tyrrellensis' Strain G22, Isolated from the Hypersaline Waters of Lake Tyrrell, Australia.</title>
        <authorList>
            <person name="Ugalde J.A."/>
            <person name="Narasingarao P."/>
            <person name="Kuo S."/>
            <person name="Podell S."/>
            <person name="Allen E.E."/>
        </authorList>
    </citation>
    <scope>NUCLEOTIDE SEQUENCE [LARGE SCALE GENOMIC DNA]</scope>
    <source>
        <strain evidence="3 4">G22</strain>
    </source>
</reference>
<protein>
    <submittedName>
        <fullName evidence="3">NADPH-dependent F420 reductase</fullName>
    </submittedName>
</protein>